<name>A0A0C9U0X7_PAXIN</name>
<evidence type="ECO:0000313" key="2">
    <source>
        <dbReference type="EMBL" id="KIJ13131.1"/>
    </source>
</evidence>
<dbReference type="EMBL" id="KN819355">
    <property type="protein sequence ID" value="KIJ13131.1"/>
    <property type="molecule type" value="Genomic_DNA"/>
</dbReference>
<keyword evidence="3" id="KW-1185">Reference proteome</keyword>
<organism evidence="2 3">
    <name type="scientific">Paxillus involutus ATCC 200175</name>
    <dbReference type="NCBI Taxonomy" id="664439"/>
    <lineage>
        <taxon>Eukaryota</taxon>
        <taxon>Fungi</taxon>
        <taxon>Dikarya</taxon>
        <taxon>Basidiomycota</taxon>
        <taxon>Agaricomycotina</taxon>
        <taxon>Agaricomycetes</taxon>
        <taxon>Agaricomycetidae</taxon>
        <taxon>Boletales</taxon>
        <taxon>Paxilineae</taxon>
        <taxon>Paxillaceae</taxon>
        <taxon>Paxillus</taxon>
    </lineage>
</organism>
<protein>
    <submittedName>
        <fullName evidence="2">Uncharacterized protein</fullName>
    </submittedName>
</protein>
<proteinExistence type="predicted"/>
<dbReference type="HOGENOM" id="CLU_1571147_0_0_1"/>
<dbReference type="AlphaFoldDB" id="A0A0C9U0X7"/>
<feature type="signal peptide" evidence="1">
    <location>
        <begin position="1"/>
        <end position="20"/>
    </location>
</feature>
<evidence type="ECO:0000313" key="3">
    <source>
        <dbReference type="Proteomes" id="UP000053647"/>
    </source>
</evidence>
<dbReference type="Proteomes" id="UP000053647">
    <property type="component" value="Unassembled WGS sequence"/>
</dbReference>
<accession>A0A0C9U0X7</accession>
<sequence>MLTVTDLLAMCLLGWIRTHADSITRIPGEVEWLDEELDGGGMLHNPFIGRKLWYGGSIILTRLSGHCLQVELATILETHNKSFILFTDHGVHEFPSDNPIAIFWLGSLLPTPWSLVEFNKKHHRQSSIIRNSPNVAVAQAAAQHKDRMFKSPSIYEFVNKGSTTDGLKMF</sequence>
<feature type="chain" id="PRO_5002220754" evidence="1">
    <location>
        <begin position="21"/>
        <end position="170"/>
    </location>
</feature>
<evidence type="ECO:0000256" key="1">
    <source>
        <dbReference type="SAM" id="SignalP"/>
    </source>
</evidence>
<reference evidence="3" key="2">
    <citation type="submission" date="2015-01" db="EMBL/GenBank/DDBJ databases">
        <title>Evolutionary Origins and Diversification of the Mycorrhizal Mutualists.</title>
        <authorList>
            <consortium name="DOE Joint Genome Institute"/>
            <consortium name="Mycorrhizal Genomics Consortium"/>
            <person name="Kohler A."/>
            <person name="Kuo A."/>
            <person name="Nagy L.G."/>
            <person name="Floudas D."/>
            <person name="Copeland A."/>
            <person name="Barry K.W."/>
            <person name="Cichocki N."/>
            <person name="Veneault-Fourrey C."/>
            <person name="LaButti K."/>
            <person name="Lindquist E.A."/>
            <person name="Lipzen A."/>
            <person name="Lundell T."/>
            <person name="Morin E."/>
            <person name="Murat C."/>
            <person name="Riley R."/>
            <person name="Ohm R."/>
            <person name="Sun H."/>
            <person name="Tunlid A."/>
            <person name="Henrissat B."/>
            <person name="Grigoriev I.V."/>
            <person name="Hibbett D.S."/>
            <person name="Martin F."/>
        </authorList>
    </citation>
    <scope>NUCLEOTIDE SEQUENCE [LARGE SCALE GENOMIC DNA]</scope>
    <source>
        <strain evidence="3">ATCC 200175</strain>
    </source>
</reference>
<keyword evidence="1" id="KW-0732">Signal</keyword>
<gene>
    <name evidence="2" type="ORF">PAXINDRAFT_100841</name>
</gene>
<reference evidence="2 3" key="1">
    <citation type="submission" date="2014-06" db="EMBL/GenBank/DDBJ databases">
        <authorList>
            <consortium name="DOE Joint Genome Institute"/>
            <person name="Kuo A."/>
            <person name="Kohler A."/>
            <person name="Nagy L.G."/>
            <person name="Floudas D."/>
            <person name="Copeland A."/>
            <person name="Barry K.W."/>
            <person name="Cichocki N."/>
            <person name="Veneault-Fourrey C."/>
            <person name="LaButti K."/>
            <person name="Lindquist E.A."/>
            <person name="Lipzen A."/>
            <person name="Lundell T."/>
            <person name="Morin E."/>
            <person name="Murat C."/>
            <person name="Sun H."/>
            <person name="Tunlid A."/>
            <person name="Henrissat B."/>
            <person name="Grigoriev I.V."/>
            <person name="Hibbett D.S."/>
            <person name="Martin F."/>
            <person name="Nordberg H.P."/>
            <person name="Cantor M.N."/>
            <person name="Hua S.X."/>
        </authorList>
    </citation>
    <scope>NUCLEOTIDE SEQUENCE [LARGE SCALE GENOMIC DNA]</scope>
    <source>
        <strain evidence="2 3">ATCC 200175</strain>
    </source>
</reference>